<protein>
    <submittedName>
        <fullName evidence="2">Uncharacterized protein</fullName>
    </submittedName>
</protein>
<dbReference type="AlphaFoldDB" id="A0AAV3YY12"/>
<proteinExistence type="predicted"/>
<sequence length="205" mass="23648">MIFFILLVLHNQARGRKLYPDRKSRDQPIRERFPQHRPNVPAATRISLDDVVNMAEHAREATSLQSRRLVIEEAQRALRYENAMMERSRPHSVIGPGLQAFTSPMPSPSRGGQVDHIPSLLPLPSDRTFIPSPDHNHDRHVTTTPTDHFRLEDEHRRQRVEISQILLHRCQQEGDETVYVEPGGDHRARTNFLNTSSLEMKLGYT</sequence>
<feature type="chain" id="PRO_5043517409" evidence="1">
    <location>
        <begin position="16"/>
        <end position="205"/>
    </location>
</feature>
<gene>
    <name evidence="2" type="ORF">PoB_001428500</name>
</gene>
<organism evidence="2 3">
    <name type="scientific">Plakobranchus ocellatus</name>
    <dbReference type="NCBI Taxonomy" id="259542"/>
    <lineage>
        <taxon>Eukaryota</taxon>
        <taxon>Metazoa</taxon>
        <taxon>Spiralia</taxon>
        <taxon>Lophotrochozoa</taxon>
        <taxon>Mollusca</taxon>
        <taxon>Gastropoda</taxon>
        <taxon>Heterobranchia</taxon>
        <taxon>Euthyneura</taxon>
        <taxon>Panpulmonata</taxon>
        <taxon>Sacoglossa</taxon>
        <taxon>Placobranchoidea</taxon>
        <taxon>Plakobranchidae</taxon>
        <taxon>Plakobranchus</taxon>
    </lineage>
</organism>
<comment type="caution">
    <text evidence="2">The sequence shown here is derived from an EMBL/GenBank/DDBJ whole genome shotgun (WGS) entry which is preliminary data.</text>
</comment>
<evidence type="ECO:0000256" key="1">
    <source>
        <dbReference type="SAM" id="SignalP"/>
    </source>
</evidence>
<dbReference type="EMBL" id="BLXT01001787">
    <property type="protein sequence ID" value="GFN87779.1"/>
    <property type="molecule type" value="Genomic_DNA"/>
</dbReference>
<evidence type="ECO:0000313" key="2">
    <source>
        <dbReference type="EMBL" id="GFN87779.1"/>
    </source>
</evidence>
<reference evidence="2 3" key="1">
    <citation type="journal article" date="2021" name="Elife">
        <title>Chloroplast acquisition without the gene transfer in kleptoplastic sea slugs, Plakobranchus ocellatus.</title>
        <authorList>
            <person name="Maeda T."/>
            <person name="Takahashi S."/>
            <person name="Yoshida T."/>
            <person name="Shimamura S."/>
            <person name="Takaki Y."/>
            <person name="Nagai Y."/>
            <person name="Toyoda A."/>
            <person name="Suzuki Y."/>
            <person name="Arimoto A."/>
            <person name="Ishii H."/>
            <person name="Satoh N."/>
            <person name="Nishiyama T."/>
            <person name="Hasebe M."/>
            <person name="Maruyama T."/>
            <person name="Minagawa J."/>
            <person name="Obokata J."/>
            <person name="Shigenobu S."/>
        </authorList>
    </citation>
    <scope>NUCLEOTIDE SEQUENCE [LARGE SCALE GENOMIC DNA]</scope>
</reference>
<keyword evidence="3" id="KW-1185">Reference proteome</keyword>
<feature type="signal peptide" evidence="1">
    <location>
        <begin position="1"/>
        <end position="15"/>
    </location>
</feature>
<dbReference type="Proteomes" id="UP000735302">
    <property type="component" value="Unassembled WGS sequence"/>
</dbReference>
<name>A0AAV3YY12_9GAST</name>
<evidence type="ECO:0000313" key="3">
    <source>
        <dbReference type="Proteomes" id="UP000735302"/>
    </source>
</evidence>
<keyword evidence="1" id="KW-0732">Signal</keyword>
<accession>A0AAV3YY12</accession>